<dbReference type="EMBL" id="SMMG02000001">
    <property type="protein sequence ID" value="KAA3487017.1"/>
    <property type="molecule type" value="Genomic_DNA"/>
</dbReference>
<name>A0A5B6X288_9ROSI</name>
<gene>
    <name evidence="1" type="ORF">EPI10_030874</name>
</gene>
<organism evidence="1 2">
    <name type="scientific">Gossypium australe</name>
    <dbReference type="NCBI Taxonomy" id="47621"/>
    <lineage>
        <taxon>Eukaryota</taxon>
        <taxon>Viridiplantae</taxon>
        <taxon>Streptophyta</taxon>
        <taxon>Embryophyta</taxon>
        <taxon>Tracheophyta</taxon>
        <taxon>Spermatophyta</taxon>
        <taxon>Magnoliopsida</taxon>
        <taxon>eudicotyledons</taxon>
        <taxon>Gunneridae</taxon>
        <taxon>Pentapetalae</taxon>
        <taxon>rosids</taxon>
        <taxon>malvids</taxon>
        <taxon>Malvales</taxon>
        <taxon>Malvaceae</taxon>
        <taxon>Malvoideae</taxon>
        <taxon>Gossypium</taxon>
    </lineage>
</organism>
<accession>A0A5B6X288</accession>
<proteinExistence type="predicted"/>
<dbReference type="AlphaFoldDB" id="A0A5B6X288"/>
<sequence>MTSLLGTLWLNGGIIPPSTHPLTPLSTRLLWVDHVDRSLQQCKATRHIRHYHLKQLGFPEVTTLSASFTKEVYKPETLSTLFWSILGFGQGWYCCPHPPITARLKDSSHIHVGHYHVQPTLPLINPDGMILKESVRILDYCMVKKNNQVATEVLLEWVSSSPEDAIWESWPEL</sequence>
<reference evidence="2" key="1">
    <citation type="journal article" date="2019" name="Plant Biotechnol. J.">
        <title>Genome sequencing of the Australian wild diploid species Gossypium australe highlights disease resistance and delayed gland morphogenesis.</title>
        <authorList>
            <person name="Cai Y."/>
            <person name="Cai X."/>
            <person name="Wang Q."/>
            <person name="Wang P."/>
            <person name="Zhang Y."/>
            <person name="Cai C."/>
            <person name="Xu Y."/>
            <person name="Wang K."/>
            <person name="Zhou Z."/>
            <person name="Wang C."/>
            <person name="Geng S."/>
            <person name="Li B."/>
            <person name="Dong Q."/>
            <person name="Hou Y."/>
            <person name="Wang H."/>
            <person name="Ai P."/>
            <person name="Liu Z."/>
            <person name="Yi F."/>
            <person name="Sun M."/>
            <person name="An G."/>
            <person name="Cheng J."/>
            <person name="Zhang Y."/>
            <person name="Shi Q."/>
            <person name="Xie Y."/>
            <person name="Shi X."/>
            <person name="Chang Y."/>
            <person name="Huang F."/>
            <person name="Chen Y."/>
            <person name="Hong S."/>
            <person name="Mi L."/>
            <person name="Sun Q."/>
            <person name="Zhang L."/>
            <person name="Zhou B."/>
            <person name="Peng R."/>
            <person name="Zhang X."/>
            <person name="Liu F."/>
        </authorList>
    </citation>
    <scope>NUCLEOTIDE SEQUENCE [LARGE SCALE GENOMIC DNA]</scope>
    <source>
        <strain evidence="2">cv. PA1801</strain>
    </source>
</reference>
<protein>
    <submittedName>
        <fullName evidence="1">Retrotransposon gag protein</fullName>
    </submittedName>
</protein>
<keyword evidence="2" id="KW-1185">Reference proteome</keyword>
<comment type="caution">
    <text evidence="1">The sequence shown here is derived from an EMBL/GenBank/DDBJ whole genome shotgun (WGS) entry which is preliminary data.</text>
</comment>
<evidence type="ECO:0000313" key="1">
    <source>
        <dbReference type="EMBL" id="KAA3487017.1"/>
    </source>
</evidence>
<evidence type="ECO:0000313" key="2">
    <source>
        <dbReference type="Proteomes" id="UP000325315"/>
    </source>
</evidence>
<dbReference type="Proteomes" id="UP000325315">
    <property type="component" value="Unassembled WGS sequence"/>
</dbReference>